<evidence type="ECO:0000256" key="10">
    <source>
        <dbReference type="ARBA" id="ARBA00023012"/>
    </source>
</evidence>
<dbReference type="EMBL" id="VDMA02000003">
    <property type="protein sequence ID" value="KAB8186779.1"/>
    <property type="molecule type" value="Genomic_DNA"/>
</dbReference>
<dbReference type="PANTHER" id="PTHR45436">
    <property type="entry name" value="SENSOR HISTIDINE KINASE YKOH"/>
    <property type="match status" value="1"/>
</dbReference>
<dbReference type="Gene3D" id="3.30.565.10">
    <property type="entry name" value="Histidine kinase-like ATPase, C-terminal domain"/>
    <property type="match status" value="1"/>
</dbReference>
<sequence>MSSFYGGGPNTIRTAPVTLLLGPAGHPGGVIRLRNGTVGLRFTILYAGVFLISGIGLLALTFLLAGGGRSTAPAGLRPPADGGTDAIYQQVRHLQEQLAEVNAQHSRQLLIGSLLALTVMAVVSVLAGRALARRVLRPLRVITAATRRISADNLDQRLGVSGPADEVKDLADTIDGLLERLEASFAAQRRFVANASHELRTPLATMRASVDVAVAKPGAAPQTLALGDRLRTQLDRVDQLLDGFLMLARAQHGTLAGAAEVDVARLVAQAVSDRGAGIAARRLSVTEDLRPGMLIRGDTALLARMVENVIDNAVAHNEEDGWIQVETFREDAEVRLVVQTGGHVLDQRDVDRLARPFERLGADRTGSENGSGLGLSIVAAIAAAHGGRLELLARPEGGLRVSIALPYVPVPAEVRP</sequence>
<dbReference type="PROSITE" id="PS50885">
    <property type="entry name" value="HAMP"/>
    <property type="match status" value="1"/>
</dbReference>
<dbReference type="InterPro" id="IPR003594">
    <property type="entry name" value="HATPase_dom"/>
</dbReference>
<dbReference type="InterPro" id="IPR003660">
    <property type="entry name" value="HAMP_dom"/>
</dbReference>
<dbReference type="SUPFAM" id="SSF47384">
    <property type="entry name" value="Homodimeric domain of signal transducing histidine kinase"/>
    <property type="match status" value="1"/>
</dbReference>
<keyword evidence="7 12" id="KW-0812">Transmembrane</keyword>
<evidence type="ECO:0000259" key="14">
    <source>
        <dbReference type="PROSITE" id="PS50885"/>
    </source>
</evidence>
<dbReference type="SMART" id="SM00387">
    <property type="entry name" value="HATPase_c"/>
    <property type="match status" value="1"/>
</dbReference>
<dbReference type="Gene3D" id="6.10.340.10">
    <property type="match status" value="1"/>
</dbReference>
<dbReference type="SUPFAM" id="SSF158472">
    <property type="entry name" value="HAMP domain-like"/>
    <property type="match status" value="1"/>
</dbReference>
<accession>A0A5N6C265</accession>
<evidence type="ECO:0000256" key="3">
    <source>
        <dbReference type="ARBA" id="ARBA00004236"/>
    </source>
</evidence>
<evidence type="ECO:0000256" key="5">
    <source>
        <dbReference type="ARBA" id="ARBA00022553"/>
    </source>
</evidence>
<evidence type="ECO:0000256" key="7">
    <source>
        <dbReference type="ARBA" id="ARBA00022692"/>
    </source>
</evidence>
<keyword evidence="11 12" id="KW-0472">Membrane</keyword>
<dbReference type="InterPro" id="IPR004358">
    <property type="entry name" value="Sig_transdc_His_kin-like_C"/>
</dbReference>
<evidence type="ECO:0000256" key="12">
    <source>
        <dbReference type="SAM" id="Phobius"/>
    </source>
</evidence>
<comment type="catalytic activity">
    <reaction evidence="1">
        <text>ATP + protein L-histidine = ADP + protein N-phospho-L-histidine.</text>
        <dbReference type="EC" id="2.7.13.3"/>
    </reaction>
</comment>
<dbReference type="AlphaFoldDB" id="A0A5N6C265"/>
<dbReference type="EC" id="2.7.13.3" evidence="4"/>
<dbReference type="GO" id="GO:0005886">
    <property type="term" value="C:plasma membrane"/>
    <property type="evidence" value="ECO:0007669"/>
    <property type="project" value="UniProtKB-SubCell"/>
</dbReference>
<dbReference type="Pfam" id="PF00512">
    <property type="entry name" value="HisKA"/>
    <property type="match status" value="1"/>
</dbReference>
<evidence type="ECO:0000259" key="13">
    <source>
        <dbReference type="PROSITE" id="PS50109"/>
    </source>
</evidence>
<evidence type="ECO:0000256" key="2">
    <source>
        <dbReference type="ARBA" id="ARBA00004141"/>
    </source>
</evidence>
<organism evidence="15 16">
    <name type="scientific">Microbispora catharanthi</name>
    <dbReference type="NCBI Taxonomy" id="1712871"/>
    <lineage>
        <taxon>Bacteria</taxon>
        <taxon>Bacillati</taxon>
        <taxon>Actinomycetota</taxon>
        <taxon>Actinomycetes</taxon>
        <taxon>Streptosporangiales</taxon>
        <taxon>Streptosporangiaceae</taxon>
        <taxon>Microbispora</taxon>
    </lineage>
</organism>
<evidence type="ECO:0000313" key="15">
    <source>
        <dbReference type="EMBL" id="KAB8186779.1"/>
    </source>
</evidence>
<dbReference type="InterPro" id="IPR036890">
    <property type="entry name" value="HATPase_C_sf"/>
</dbReference>
<dbReference type="Gene3D" id="1.10.287.130">
    <property type="match status" value="1"/>
</dbReference>
<dbReference type="PANTHER" id="PTHR45436:SF15">
    <property type="entry name" value="SENSOR HISTIDINE KINASE CUSS"/>
    <property type="match status" value="1"/>
</dbReference>
<comment type="subcellular location">
    <subcellularLocation>
        <location evidence="3">Cell membrane</location>
    </subcellularLocation>
    <subcellularLocation>
        <location evidence="2">Membrane</location>
        <topology evidence="2">Multi-pass membrane protein</topology>
    </subcellularLocation>
</comment>
<evidence type="ECO:0000256" key="11">
    <source>
        <dbReference type="ARBA" id="ARBA00023136"/>
    </source>
</evidence>
<dbReference type="SUPFAM" id="SSF55874">
    <property type="entry name" value="ATPase domain of HSP90 chaperone/DNA topoisomerase II/histidine kinase"/>
    <property type="match status" value="1"/>
</dbReference>
<keyword evidence="5" id="KW-0597">Phosphoprotein</keyword>
<gene>
    <name evidence="15" type="ORF">FH610_006345</name>
</gene>
<evidence type="ECO:0000313" key="16">
    <source>
        <dbReference type="Proteomes" id="UP000313066"/>
    </source>
</evidence>
<dbReference type="PROSITE" id="PS50109">
    <property type="entry name" value="HIS_KIN"/>
    <property type="match status" value="1"/>
</dbReference>
<evidence type="ECO:0000256" key="4">
    <source>
        <dbReference type="ARBA" id="ARBA00012438"/>
    </source>
</evidence>
<dbReference type="InterPro" id="IPR005467">
    <property type="entry name" value="His_kinase_dom"/>
</dbReference>
<dbReference type="Pfam" id="PF00672">
    <property type="entry name" value="HAMP"/>
    <property type="match status" value="1"/>
</dbReference>
<dbReference type="CDD" id="cd06225">
    <property type="entry name" value="HAMP"/>
    <property type="match status" value="1"/>
</dbReference>
<feature type="transmembrane region" description="Helical" evidence="12">
    <location>
        <begin position="42"/>
        <end position="65"/>
    </location>
</feature>
<dbReference type="Proteomes" id="UP000313066">
    <property type="component" value="Unassembled WGS sequence"/>
</dbReference>
<protein>
    <recommendedName>
        <fullName evidence="4">histidine kinase</fullName>
        <ecNumber evidence="4">2.7.13.3</ecNumber>
    </recommendedName>
</protein>
<feature type="transmembrane region" description="Helical" evidence="12">
    <location>
        <begin position="109"/>
        <end position="132"/>
    </location>
</feature>
<keyword evidence="16" id="KW-1185">Reference proteome</keyword>
<dbReference type="Pfam" id="PF02518">
    <property type="entry name" value="HATPase_c"/>
    <property type="match status" value="1"/>
</dbReference>
<dbReference type="PRINTS" id="PR00344">
    <property type="entry name" value="BCTRLSENSOR"/>
</dbReference>
<evidence type="ECO:0000256" key="9">
    <source>
        <dbReference type="ARBA" id="ARBA00022989"/>
    </source>
</evidence>
<evidence type="ECO:0000256" key="8">
    <source>
        <dbReference type="ARBA" id="ARBA00022777"/>
    </source>
</evidence>
<name>A0A5N6C265_9ACTN</name>
<evidence type="ECO:0000256" key="6">
    <source>
        <dbReference type="ARBA" id="ARBA00022679"/>
    </source>
</evidence>
<reference evidence="15 16" key="1">
    <citation type="submission" date="2019-10" db="EMBL/GenBank/DDBJ databases">
        <title>Nonomuraea sp. nov., isolated from Phyllanthus amarus.</title>
        <authorList>
            <person name="Klykleung N."/>
            <person name="Tanasupawat S."/>
        </authorList>
    </citation>
    <scope>NUCLEOTIDE SEQUENCE [LARGE SCALE GENOMIC DNA]</scope>
    <source>
        <strain evidence="15 16">CR1-09</strain>
    </source>
</reference>
<keyword evidence="8" id="KW-0418">Kinase</keyword>
<dbReference type="GO" id="GO:0000155">
    <property type="term" value="F:phosphorelay sensor kinase activity"/>
    <property type="evidence" value="ECO:0007669"/>
    <property type="project" value="InterPro"/>
</dbReference>
<evidence type="ECO:0000256" key="1">
    <source>
        <dbReference type="ARBA" id="ARBA00000085"/>
    </source>
</evidence>
<feature type="domain" description="HAMP" evidence="14">
    <location>
        <begin position="133"/>
        <end position="186"/>
    </location>
</feature>
<keyword evidence="6" id="KW-0808">Transferase</keyword>
<dbReference type="CDD" id="cd00082">
    <property type="entry name" value="HisKA"/>
    <property type="match status" value="1"/>
</dbReference>
<dbReference type="InterPro" id="IPR050428">
    <property type="entry name" value="TCS_sensor_his_kinase"/>
</dbReference>
<dbReference type="InterPro" id="IPR036097">
    <property type="entry name" value="HisK_dim/P_sf"/>
</dbReference>
<keyword evidence="9 12" id="KW-1133">Transmembrane helix</keyword>
<proteinExistence type="predicted"/>
<keyword evidence="10" id="KW-0902">Two-component regulatory system</keyword>
<dbReference type="SMART" id="SM00388">
    <property type="entry name" value="HisKA"/>
    <property type="match status" value="1"/>
</dbReference>
<dbReference type="SMART" id="SM00304">
    <property type="entry name" value="HAMP"/>
    <property type="match status" value="1"/>
</dbReference>
<dbReference type="CDD" id="cd00075">
    <property type="entry name" value="HATPase"/>
    <property type="match status" value="1"/>
</dbReference>
<feature type="domain" description="Histidine kinase" evidence="13">
    <location>
        <begin position="194"/>
        <end position="409"/>
    </location>
</feature>
<dbReference type="InterPro" id="IPR003661">
    <property type="entry name" value="HisK_dim/P_dom"/>
</dbReference>
<comment type="caution">
    <text evidence="15">The sequence shown here is derived from an EMBL/GenBank/DDBJ whole genome shotgun (WGS) entry which is preliminary data.</text>
</comment>